<keyword evidence="5 7" id="KW-1133">Transmembrane helix</keyword>
<evidence type="ECO:0000256" key="3">
    <source>
        <dbReference type="ARBA" id="ARBA00022692"/>
    </source>
</evidence>
<sequence length="215" mass="23745">MQRKTSCDSNSTALSYPTAQGIYLNSNSRLQLSAQLIKSSGDDVKLKNNYLFKGEGAPENPNIGDVRICYNVIPTNSTVTVFGKLAPSNQITVYNAPKDTKFYQLFATNRSEAIKTLNSEYTIWTWIIRVLGFLAMSFGMVFALQPINTLLNLIPFFGELIENITVSLSFFVAFVLATVTILVSQLLHHPFVLIAAVVITLITLSGVKKIRKGIS</sequence>
<dbReference type="GO" id="GO:0071763">
    <property type="term" value="P:nuclear membrane organization"/>
    <property type="evidence" value="ECO:0007669"/>
    <property type="project" value="TreeGrafter"/>
</dbReference>
<keyword evidence="9" id="KW-1185">Reference proteome</keyword>
<protein>
    <submittedName>
        <fullName evidence="8">Uncharacterized protein</fullName>
    </submittedName>
</protein>
<keyword evidence="3 7" id="KW-0812">Transmembrane</keyword>
<proteinExistence type="predicted"/>
<dbReference type="PANTHER" id="PTHR13416:SF2">
    <property type="entry name" value="TRANSMEMBRANE PROTEIN 43"/>
    <property type="match status" value="1"/>
</dbReference>
<evidence type="ECO:0000256" key="6">
    <source>
        <dbReference type="ARBA" id="ARBA00023136"/>
    </source>
</evidence>
<name>A0A3S1AD77_9CYAN</name>
<reference evidence="8" key="1">
    <citation type="submission" date="2018-12" db="EMBL/GenBank/DDBJ databases">
        <authorList>
            <person name="Will S."/>
            <person name="Neumann-Schaal M."/>
            <person name="Henke P."/>
        </authorList>
    </citation>
    <scope>NUCLEOTIDE SEQUENCE</scope>
    <source>
        <strain evidence="8">PCC 7102</strain>
    </source>
</reference>
<dbReference type="GO" id="GO:0006629">
    <property type="term" value="P:lipid metabolic process"/>
    <property type="evidence" value="ECO:0007669"/>
    <property type="project" value="TreeGrafter"/>
</dbReference>
<evidence type="ECO:0000256" key="1">
    <source>
        <dbReference type="ARBA" id="ARBA00004127"/>
    </source>
</evidence>
<dbReference type="AlphaFoldDB" id="A0A3S1AD77"/>
<dbReference type="PANTHER" id="PTHR13416">
    <property type="match status" value="1"/>
</dbReference>
<evidence type="ECO:0000313" key="8">
    <source>
        <dbReference type="EMBL" id="RUS98569.1"/>
    </source>
</evidence>
<accession>A0A3S1AD77</accession>
<feature type="transmembrane region" description="Helical" evidence="7">
    <location>
        <begin position="123"/>
        <end position="144"/>
    </location>
</feature>
<evidence type="ECO:0000256" key="2">
    <source>
        <dbReference type="ARBA" id="ARBA00004586"/>
    </source>
</evidence>
<dbReference type="GO" id="GO:0012505">
    <property type="term" value="C:endomembrane system"/>
    <property type="evidence" value="ECO:0007669"/>
    <property type="project" value="UniProtKB-SubCell"/>
</dbReference>
<dbReference type="InterPro" id="IPR012430">
    <property type="entry name" value="TMEM43_fam"/>
</dbReference>
<feature type="transmembrane region" description="Helical" evidence="7">
    <location>
        <begin position="189"/>
        <end position="207"/>
    </location>
</feature>
<dbReference type="Proteomes" id="UP000271624">
    <property type="component" value="Unassembled WGS sequence"/>
</dbReference>
<dbReference type="Pfam" id="PF07787">
    <property type="entry name" value="TMEM43"/>
    <property type="match status" value="1"/>
</dbReference>
<feature type="transmembrane region" description="Helical" evidence="7">
    <location>
        <begin position="164"/>
        <end position="183"/>
    </location>
</feature>
<evidence type="ECO:0000256" key="4">
    <source>
        <dbReference type="ARBA" id="ARBA00022824"/>
    </source>
</evidence>
<organism evidence="8 9">
    <name type="scientific">Dulcicalothrix desertica PCC 7102</name>
    <dbReference type="NCBI Taxonomy" id="232991"/>
    <lineage>
        <taxon>Bacteria</taxon>
        <taxon>Bacillati</taxon>
        <taxon>Cyanobacteriota</taxon>
        <taxon>Cyanophyceae</taxon>
        <taxon>Nostocales</taxon>
        <taxon>Calotrichaceae</taxon>
        <taxon>Dulcicalothrix</taxon>
    </lineage>
</organism>
<dbReference type="EMBL" id="RSCL01000028">
    <property type="protein sequence ID" value="RUS98569.1"/>
    <property type="molecule type" value="Genomic_DNA"/>
</dbReference>
<keyword evidence="6 7" id="KW-0472">Membrane</keyword>
<keyword evidence="4" id="KW-0256">Endoplasmic reticulum</keyword>
<gene>
    <name evidence="8" type="ORF">DSM106972_079550</name>
</gene>
<reference evidence="8" key="2">
    <citation type="journal article" date="2019" name="Genome Biol. Evol.">
        <title>Day and night: Metabolic profiles and evolutionary relationships of six axenic non-marine cyanobacteria.</title>
        <authorList>
            <person name="Will S.E."/>
            <person name="Henke P."/>
            <person name="Boedeker C."/>
            <person name="Huang S."/>
            <person name="Brinkmann H."/>
            <person name="Rohde M."/>
            <person name="Jarek M."/>
            <person name="Friedl T."/>
            <person name="Seufert S."/>
            <person name="Schumacher M."/>
            <person name="Overmann J."/>
            <person name="Neumann-Schaal M."/>
            <person name="Petersen J."/>
        </authorList>
    </citation>
    <scope>NUCLEOTIDE SEQUENCE [LARGE SCALE GENOMIC DNA]</scope>
    <source>
        <strain evidence="8">PCC 7102</strain>
    </source>
</reference>
<evidence type="ECO:0000256" key="5">
    <source>
        <dbReference type="ARBA" id="ARBA00022989"/>
    </source>
</evidence>
<evidence type="ECO:0000256" key="7">
    <source>
        <dbReference type="SAM" id="Phobius"/>
    </source>
</evidence>
<comment type="subcellular location">
    <subcellularLocation>
        <location evidence="1">Endomembrane system</location>
        <topology evidence="1">Multi-pass membrane protein</topology>
    </subcellularLocation>
    <subcellularLocation>
        <location evidence="2">Endoplasmic reticulum membrane</location>
    </subcellularLocation>
</comment>
<comment type="caution">
    <text evidence="8">The sequence shown here is derived from an EMBL/GenBank/DDBJ whole genome shotgun (WGS) entry which is preliminary data.</text>
</comment>
<evidence type="ECO:0000313" key="9">
    <source>
        <dbReference type="Proteomes" id="UP000271624"/>
    </source>
</evidence>